<dbReference type="Pfam" id="PF00076">
    <property type="entry name" value="RRM_1"/>
    <property type="match status" value="1"/>
</dbReference>
<dbReference type="GO" id="GO:0031126">
    <property type="term" value="P:sno(s)RNA 3'-end processing"/>
    <property type="evidence" value="ECO:0007669"/>
    <property type="project" value="UniProtKB-ARBA"/>
</dbReference>
<feature type="compositionally biased region" description="Basic and acidic residues" evidence="8">
    <location>
        <begin position="447"/>
        <end position="465"/>
    </location>
</feature>
<dbReference type="PANTHER" id="PTHR14089">
    <property type="entry name" value="PRE-MRNA-SPLICING FACTOR RBM22"/>
    <property type="match status" value="1"/>
</dbReference>
<dbReference type="GO" id="GO:0071007">
    <property type="term" value="C:U2-type catalytic step 2 spliceosome"/>
    <property type="evidence" value="ECO:0007669"/>
    <property type="project" value="TreeGrafter"/>
</dbReference>
<keyword evidence="6" id="KW-0539">Nucleus</keyword>
<evidence type="ECO:0000256" key="3">
    <source>
        <dbReference type="ARBA" id="ARBA00022728"/>
    </source>
</evidence>
<keyword evidence="4 7" id="KW-0694">RNA-binding</keyword>
<feature type="compositionally biased region" description="Pro residues" evidence="8">
    <location>
        <begin position="385"/>
        <end position="395"/>
    </location>
</feature>
<dbReference type="GO" id="GO:0017070">
    <property type="term" value="F:U6 snRNA binding"/>
    <property type="evidence" value="ECO:0007669"/>
    <property type="project" value="TreeGrafter"/>
</dbReference>
<evidence type="ECO:0000256" key="4">
    <source>
        <dbReference type="ARBA" id="ARBA00022884"/>
    </source>
</evidence>
<dbReference type="EMBL" id="MU865473">
    <property type="protein sequence ID" value="KAK4222409.1"/>
    <property type="molecule type" value="Genomic_DNA"/>
</dbReference>
<dbReference type="Gene3D" id="3.30.70.330">
    <property type="match status" value="1"/>
</dbReference>
<comment type="subcellular location">
    <subcellularLocation>
        <location evidence="1">Nucleus</location>
    </subcellularLocation>
</comment>
<dbReference type="Proteomes" id="UP001301958">
    <property type="component" value="Unassembled WGS sequence"/>
</dbReference>
<evidence type="ECO:0000256" key="2">
    <source>
        <dbReference type="ARBA" id="ARBA00022553"/>
    </source>
</evidence>
<dbReference type="InterPro" id="IPR000504">
    <property type="entry name" value="RRM_dom"/>
</dbReference>
<accession>A0AAN6YNA4</accession>
<dbReference type="PROSITE" id="PS51391">
    <property type="entry name" value="CID"/>
    <property type="match status" value="1"/>
</dbReference>
<feature type="compositionally biased region" description="Basic and acidic residues" evidence="8">
    <location>
        <begin position="474"/>
        <end position="490"/>
    </location>
</feature>
<feature type="compositionally biased region" description="Basic and acidic residues" evidence="8">
    <location>
        <begin position="716"/>
        <end position="738"/>
    </location>
</feature>
<keyword evidence="5" id="KW-0508">mRNA splicing</keyword>
<dbReference type="Pfam" id="PF04818">
    <property type="entry name" value="CID"/>
    <property type="match status" value="1"/>
</dbReference>
<gene>
    <name evidence="11" type="ORF">QBC38DRAFT_375142</name>
</gene>
<dbReference type="GO" id="GO:0031124">
    <property type="term" value="P:mRNA 3'-end processing"/>
    <property type="evidence" value="ECO:0007669"/>
    <property type="project" value="UniProtKB-ARBA"/>
</dbReference>
<feature type="region of interest" description="Disordered" evidence="8">
    <location>
        <begin position="657"/>
        <end position="767"/>
    </location>
</feature>
<evidence type="ECO:0000256" key="6">
    <source>
        <dbReference type="ARBA" id="ARBA00023242"/>
    </source>
</evidence>
<evidence type="ECO:0000313" key="12">
    <source>
        <dbReference type="Proteomes" id="UP001301958"/>
    </source>
</evidence>
<feature type="compositionally biased region" description="Polar residues" evidence="8">
    <location>
        <begin position="341"/>
        <end position="352"/>
    </location>
</feature>
<feature type="region of interest" description="Disordered" evidence="8">
    <location>
        <begin position="331"/>
        <end position="352"/>
    </location>
</feature>
<keyword evidence="3" id="KW-0747">Spliceosome</keyword>
<evidence type="ECO:0000256" key="5">
    <source>
        <dbReference type="ARBA" id="ARBA00023187"/>
    </source>
</evidence>
<name>A0AAN6YNA4_9PEZI</name>
<dbReference type="CDD" id="cd16984">
    <property type="entry name" value="CID_Nrd1_like"/>
    <property type="match status" value="1"/>
</dbReference>
<dbReference type="GO" id="GO:0006369">
    <property type="term" value="P:termination of RNA polymerase II transcription"/>
    <property type="evidence" value="ECO:0007669"/>
    <property type="project" value="UniProtKB-ARBA"/>
</dbReference>
<dbReference type="SUPFAM" id="SSF48464">
    <property type="entry name" value="ENTH/VHS domain"/>
    <property type="match status" value="1"/>
</dbReference>
<feature type="domain" description="CID" evidence="10">
    <location>
        <begin position="1"/>
        <end position="155"/>
    </location>
</feature>
<dbReference type="SMART" id="SM00582">
    <property type="entry name" value="RPR"/>
    <property type="match status" value="1"/>
</dbReference>
<dbReference type="SUPFAM" id="SSF54928">
    <property type="entry name" value="RNA-binding domain, RBD"/>
    <property type="match status" value="1"/>
</dbReference>
<dbReference type="FunFam" id="1.25.40.90:FF:000026">
    <property type="entry name" value="RNA binding protein Nrd1"/>
    <property type="match status" value="1"/>
</dbReference>
<dbReference type="InterPro" id="IPR012677">
    <property type="entry name" value="Nucleotide-bd_a/b_plait_sf"/>
</dbReference>
<dbReference type="InterPro" id="IPR048892">
    <property type="entry name" value="Nrd1_Seb1_dom2"/>
</dbReference>
<feature type="region of interest" description="Disordered" evidence="8">
    <location>
        <begin position="380"/>
        <end position="508"/>
    </location>
</feature>
<evidence type="ECO:0000313" key="11">
    <source>
        <dbReference type="EMBL" id="KAK4222409.1"/>
    </source>
</evidence>
<dbReference type="InterPro" id="IPR006569">
    <property type="entry name" value="CID_dom"/>
</dbReference>
<dbReference type="PROSITE" id="PS50102">
    <property type="entry name" value="RRM"/>
    <property type="match status" value="1"/>
</dbReference>
<dbReference type="GO" id="GO:0036002">
    <property type="term" value="F:pre-mRNA binding"/>
    <property type="evidence" value="ECO:0007669"/>
    <property type="project" value="TreeGrafter"/>
</dbReference>
<dbReference type="GO" id="GO:0071006">
    <property type="term" value="C:U2-type catalytic step 1 spliceosome"/>
    <property type="evidence" value="ECO:0007669"/>
    <property type="project" value="TreeGrafter"/>
</dbReference>
<reference evidence="11" key="2">
    <citation type="submission" date="2023-05" db="EMBL/GenBank/DDBJ databases">
        <authorList>
            <consortium name="Lawrence Berkeley National Laboratory"/>
            <person name="Steindorff A."/>
            <person name="Hensen N."/>
            <person name="Bonometti L."/>
            <person name="Westerberg I."/>
            <person name="Brannstrom I.O."/>
            <person name="Guillou S."/>
            <person name="Cros-Aarteil S."/>
            <person name="Calhoun S."/>
            <person name="Haridas S."/>
            <person name="Kuo A."/>
            <person name="Mondo S."/>
            <person name="Pangilinan J."/>
            <person name="Riley R."/>
            <person name="Labutti K."/>
            <person name="Andreopoulos B."/>
            <person name="Lipzen A."/>
            <person name="Chen C."/>
            <person name="Yanf M."/>
            <person name="Daum C."/>
            <person name="Ng V."/>
            <person name="Clum A."/>
            <person name="Ohm R."/>
            <person name="Martin F."/>
            <person name="Silar P."/>
            <person name="Natvig D."/>
            <person name="Lalanne C."/>
            <person name="Gautier V."/>
            <person name="Ament-Velasquez S.L."/>
            <person name="Kruys A."/>
            <person name="Hutchinson M.I."/>
            <person name="Powell A.J."/>
            <person name="Barry K."/>
            <person name="Miller A.N."/>
            <person name="Grigoriev I.V."/>
            <person name="Debuchy R."/>
            <person name="Gladieux P."/>
            <person name="Thoren M.H."/>
            <person name="Johannesson H."/>
        </authorList>
    </citation>
    <scope>NUCLEOTIDE SEQUENCE</scope>
    <source>
        <strain evidence="11">CBS 990.96</strain>
    </source>
</reference>
<dbReference type="Gene3D" id="1.25.40.90">
    <property type="match status" value="1"/>
</dbReference>
<dbReference type="GO" id="GO:0000974">
    <property type="term" value="C:Prp19 complex"/>
    <property type="evidence" value="ECO:0007669"/>
    <property type="project" value="TreeGrafter"/>
</dbReference>
<dbReference type="InterPro" id="IPR035979">
    <property type="entry name" value="RBD_domain_sf"/>
</dbReference>
<dbReference type="InterPro" id="IPR008942">
    <property type="entry name" value="ENTH_VHS"/>
</dbReference>
<feature type="compositionally biased region" description="Basic residues" evidence="8">
    <location>
        <begin position="435"/>
        <end position="445"/>
    </location>
</feature>
<feature type="compositionally biased region" description="Low complexity" evidence="8">
    <location>
        <begin position="752"/>
        <end position="767"/>
    </location>
</feature>
<feature type="compositionally biased region" description="Basic and acidic residues" evidence="8">
    <location>
        <begin position="416"/>
        <end position="426"/>
    </location>
</feature>
<feature type="compositionally biased region" description="Gly residues" evidence="8">
    <location>
        <begin position="692"/>
        <end position="707"/>
    </location>
</feature>
<dbReference type="AlphaFoldDB" id="A0AAN6YNA4"/>
<keyword evidence="2" id="KW-0597">Phosphoprotein</keyword>
<dbReference type="SMART" id="SM00360">
    <property type="entry name" value="RRM"/>
    <property type="match status" value="1"/>
</dbReference>
<evidence type="ECO:0000259" key="9">
    <source>
        <dbReference type="PROSITE" id="PS50102"/>
    </source>
</evidence>
<keyword evidence="12" id="KW-1185">Reference proteome</keyword>
<evidence type="ECO:0000256" key="1">
    <source>
        <dbReference type="ARBA" id="ARBA00004123"/>
    </source>
</evidence>
<evidence type="ECO:0000256" key="8">
    <source>
        <dbReference type="SAM" id="MobiDB-lite"/>
    </source>
</evidence>
<proteinExistence type="predicted"/>
<dbReference type="InterPro" id="IPR039171">
    <property type="entry name" value="Cwc2/Slt11"/>
</dbReference>
<comment type="caution">
    <text evidence="11">The sequence shown here is derived from an EMBL/GenBank/DDBJ whole genome shotgun (WGS) entry which is preliminary data.</text>
</comment>
<protein>
    <submittedName>
        <fullName evidence="11">Rpb7-binding protein seb1</fullName>
    </submittedName>
</protein>
<dbReference type="Pfam" id="PF21380">
    <property type="entry name" value="Nrd1-Seb1_dom2"/>
    <property type="match status" value="1"/>
</dbReference>
<organism evidence="11 12">
    <name type="scientific">Podospora fimiseda</name>
    <dbReference type="NCBI Taxonomy" id="252190"/>
    <lineage>
        <taxon>Eukaryota</taxon>
        <taxon>Fungi</taxon>
        <taxon>Dikarya</taxon>
        <taxon>Ascomycota</taxon>
        <taxon>Pezizomycotina</taxon>
        <taxon>Sordariomycetes</taxon>
        <taxon>Sordariomycetidae</taxon>
        <taxon>Sordariales</taxon>
        <taxon>Podosporaceae</taxon>
        <taxon>Podospora</taxon>
    </lineage>
</organism>
<sequence length="767" mass="83237">MSAAAVAELEANLQAMLSMKPPGVSASKIGSLTKLCVENVQYESVLVQKMYTHFMKTPPTHKLGVLYVVDSVTRKWMEQARIQGQLPISISSPDGTFAAGVHRVTELMPVFMEDIIQKASDQKEKIKKLVEIWERGETFPISMLNNFKEKLRSAGSNSRFCQHTGLAHLSKETRTEISADMDAHQSNTYFFTLDGSTTPTDSPPPYLYEEYRNAPHGASGATRTAPPPPNPTTVLEQLKQLASFVQGQPAPAPAAAAPVPIQAPVLTSTPNFPPTAPPTFASMYGQTAIPASNGVQSQHALPYLTTSQPPSQPVNQPGMPFPYTQPAAVAAAPQATPTPGLNGSSNPPPDNTTLQIVSALLAQNIPVDRIASVIQMMGQGGAAAQPPPQQIPQPPQVGFAVPPVGGMAGSAPWEPPRPDDSRDRMMYHNGMRSPNRPRGRSRSRSPARWDTRDSPRSRRNERGFDYGRTGSPDRGQELDGARGRIPDYRQRSPAGRHGQSPPVRDFPQEEKWVDFDPNIPDNHIKVKSRTLFVGGVNCSEAELNDIFSQYGQVQSCIVNKDKRHAFVKMYFRRDAERAKAAMEEARTGDLQLRTRWGVGFGPRDCSDYQVGISIIPIQKLTDADKKWMLTAPYGGSGGRPIRSGMCVEEPDIEIGAGVSSKAISRRMQTDKGGNHGPKSSRRDDDFGHSNGPPGGGGNAGGGGGSGGRWRNKDKHRGSQDSHHHNKRGDNHNRDHGVEDPIVMGLPQGFIMGPNGPQYPSGGYQYGA</sequence>
<dbReference type="PANTHER" id="PTHR14089:SF2">
    <property type="entry name" value="PRE-MRNA-SPLICING FACTOR CWC2"/>
    <property type="match status" value="1"/>
</dbReference>
<reference evidence="11" key="1">
    <citation type="journal article" date="2023" name="Mol. Phylogenet. Evol.">
        <title>Genome-scale phylogeny and comparative genomics of the fungal order Sordariales.</title>
        <authorList>
            <person name="Hensen N."/>
            <person name="Bonometti L."/>
            <person name="Westerberg I."/>
            <person name="Brannstrom I.O."/>
            <person name="Guillou S."/>
            <person name="Cros-Aarteil S."/>
            <person name="Calhoun S."/>
            <person name="Haridas S."/>
            <person name="Kuo A."/>
            <person name="Mondo S."/>
            <person name="Pangilinan J."/>
            <person name="Riley R."/>
            <person name="LaButti K."/>
            <person name="Andreopoulos B."/>
            <person name="Lipzen A."/>
            <person name="Chen C."/>
            <person name="Yan M."/>
            <person name="Daum C."/>
            <person name="Ng V."/>
            <person name="Clum A."/>
            <person name="Steindorff A."/>
            <person name="Ohm R.A."/>
            <person name="Martin F."/>
            <person name="Silar P."/>
            <person name="Natvig D.O."/>
            <person name="Lalanne C."/>
            <person name="Gautier V."/>
            <person name="Ament-Velasquez S.L."/>
            <person name="Kruys A."/>
            <person name="Hutchinson M.I."/>
            <person name="Powell A.J."/>
            <person name="Barry K."/>
            <person name="Miller A.N."/>
            <person name="Grigoriev I.V."/>
            <person name="Debuchy R."/>
            <person name="Gladieux P."/>
            <person name="Hiltunen Thoren M."/>
            <person name="Johannesson H."/>
        </authorList>
    </citation>
    <scope>NUCLEOTIDE SEQUENCE</scope>
    <source>
        <strain evidence="11">CBS 990.96</strain>
    </source>
</reference>
<dbReference type="GO" id="GO:0008380">
    <property type="term" value="P:RNA splicing"/>
    <property type="evidence" value="ECO:0007669"/>
    <property type="project" value="UniProtKB-KW"/>
</dbReference>
<dbReference type="GO" id="GO:0010629">
    <property type="term" value="P:negative regulation of gene expression"/>
    <property type="evidence" value="ECO:0007669"/>
    <property type="project" value="UniProtKB-ARBA"/>
</dbReference>
<evidence type="ECO:0000256" key="7">
    <source>
        <dbReference type="PROSITE-ProRule" id="PRU00176"/>
    </source>
</evidence>
<dbReference type="FunFam" id="3.30.70.330:FF:000397">
    <property type="entry name" value="RNA binding protein Nrd1"/>
    <property type="match status" value="1"/>
</dbReference>
<keyword evidence="3" id="KW-0507">mRNA processing</keyword>
<feature type="domain" description="RRM" evidence="9">
    <location>
        <begin position="529"/>
        <end position="599"/>
    </location>
</feature>
<evidence type="ECO:0000259" key="10">
    <source>
        <dbReference type="PROSITE" id="PS51391"/>
    </source>
</evidence>